<dbReference type="OrthoDB" id="5985080at2759"/>
<evidence type="ECO:0000313" key="2">
    <source>
        <dbReference type="EMBL" id="RMX48574.1"/>
    </source>
</evidence>
<dbReference type="PROSITE" id="PS50835">
    <property type="entry name" value="IG_LIKE"/>
    <property type="match status" value="1"/>
</dbReference>
<dbReference type="InterPro" id="IPR036179">
    <property type="entry name" value="Ig-like_dom_sf"/>
</dbReference>
<dbReference type="EMBL" id="RCHS01002248">
    <property type="protein sequence ID" value="RMX48574.1"/>
    <property type="molecule type" value="Genomic_DNA"/>
</dbReference>
<name>A0A3M6U4V7_POCDA</name>
<feature type="domain" description="Ig-like" evidence="1">
    <location>
        <begin position="218"/>
        <end position="260"/>
    </location>
</feature>
<dbReference type="PANTHER" id="PTHR47331">
    <property type="entry name" value="PHD-TYPE DOMAIN-CONTAINING PROTEIN"/>
    <property type="match status" value="1"/>
</dbReference>
<reference evidence="2 3" key="1">
    <citation type="journal article" date="2018" name="Sci. Rep.">
        <title>Comparative analysis of the Pocillopora damicornis genome highlights role of immune system in coral evolution.</title>
        <authorList>
            <person name="Cunning R."/>
            <person name="Bay R.A."/>
            <person name="Gillette P."/>
            <person name="Baker A.C."/>
            <person name="Traylor-Knowles N."/>
        </authorList>
    </citation>
    <scope>NUCLEOTIDE SEQUENCE [LARGE SCALE GENOMIC DNA]</scope>
    <source>
        <strain evidence="2">RSMAS</strain>
        <tissue evidence="2">Whole animal</tissue>
    </source>
</reference>
<dbReference type="InterPro" id="IPR013783">
    <property type="entry name" value="Ig-like_fold"/>
</dbReference>
<dbReference type="AlphaFoldDB" id="A0A3M6U4V7"/>
<organism evidence="2 3">
    <name type="scientific">Pocillopora damicornis</name>
    <name type="common">Cauliflower coral</name>
    <name type="synonym">Millepora damicornis</name>
    <dbReference type="NCBI Taxonomy" id="46731"/>
    <lineage>
        <taxon>Eukaryota</taxon>
        <taxon>Metazoa</taxon>
        <taxon>Cnidaria</taxon>
        <taxon>Anthozoa</taxon>
        <taxon>Hexacorallia</taxon>
        <taxon>Scleractinia</taxon>
        <taxon>Astrocoeniina</taxon>
        <taxon>Pocilloporidae</taxon>
        <taxon>Pocillopora</taxon>
    </lineage>
</organism>
<dbReference type="InterPro" id="IPR007110">
    <property type="entry name" value="Ig-like_dom"/>
</dbReference>
<sequence length="260" mass="29943">MESSFYVKAYGYQRRKRAPHIKDLDLKSHNLSLDKALGIHWEVERDTIDFVFSEREQPENCKGVLSSIATVHDPLRFASSEITQELCKLKLSWDNNIPEEIRLRWRKWKEGPMTLQEFRISRCFKPESFGRVARAEPHHFANASQENGYGKVSYLPLISRKDTLQFRHGSSNFESSPNRSSNVNRCLQEYKESECIQFVVSYLFSLSVAGPYKTVFFGSNVTFNCSAAGLPKPNITWVKNNNLNAANSNPRARVIPIFTR</sequence>
<gene>
    <name evidence="2" type="ORF">pdam_00019590</name>
</gene>
<dbReference type="InterPro" id="IPR008042">
    <property type="entry name" value="Retrotrans_Pao"/>
</dbReference>
<dbReference type="SUPFAM" id="SSF48726">
    <property type="entry name" value="Immunoglobulin"/>
    <property type="match status" value="1"/>
</dbReference>
<protein>
    <recommendedName>
        <fullName evidence="1">Ig-like domain-containing protein</fullName>
    </recommendedName>
</protein>
<dbReference type="Proteomes" id="UP000275408">
    <property type="component" value="Unassembled WGS sequence"/>
</dbReference>
<proteinExistence type="predicted"/>
<dbReference type="Gene3D" id="2.60.40.10">
    <property type="entry name" value="Immunoglobulins"/>
    <property type="match status" value="1"/>
</dbReference>
<keyword evidence="3" id="KW-1185">Reference proteome</keyword>
<evidence type="ECO:0000259" key="1">
    <source>
        <dbReference type="PROSITE" id="PS50835"/>
    </source>
</evidence>
<evidence type="ECO:0000313" key="3">
    <source>
        <dbReference type="Proteomes" id="UP000275408"/>
    </source>
</evidence>
<comment type="caution">
    <text evidence="2">The sequence shown here is derived from an EMBL/GenBank/DDBJ whole genome shotgun (WGS) entry which is preliminary data.</text>
</comment>
<accession>A0A3M6U4V7</accession>
<dbReference type="Pfam" id="PF05380">
    <property type="entry name" value="Peptidase_A17"/>
    <property type="match status" value="1"/>
</dbReference>